<evidence type="ECO:0000313" key="3">
    <source>
        <dbReference type="Proteomes" id="UP000501868"/>
    </source>
</evidence>
<reference evidence="2 3" key="1">
    <citation type="submission" date="2020-04" db="EMBL/GenBank/DDBJ databases">
        <title>Genome-Wide Identification of 5-Methylcytosine Sites in Bacterial Genomes By High-Throughput Sequencing of MspJI Restriction Fragments.</title>
        <authorList>
            <person name="Wu V."/>
        </authorList>
    </citation>
    <scope>NUCLEOTIDE SEQUENCE [LARGE SCALE GENOMIC DNA]</scope>
    <source>
        <strain evidence="2 3">S2</strain>
    </source>
</reference>
<reference evidence="2 3" key="2">
    <citation type="submission" date="2020-04" db="EMBL/GenBank/DDBJ databases">
        <authorList>
            <person name="Fomenkov A."/>
            <person name="Anton B.P."/>
            <person name="Roberts R.J."/>
        </authorList>
    </citation>
    <scope>NUCLEOTIDE SEQUENCE [LARGE SCALE GENOMIC DNA]</scope>
    <source>
        <strain evidence="2 3">S2</strain>
    </source>
</reference>
<dbReference type="SUPFAM" id="SSF48452">
    <property type="entry name" value="TPR-like"/>
    <property type="match status" value="1"/>
</dbReference>
<evidence type="ECO:0000313" key="2">
    <source>
        <dbReference type="EMBL" id="QIZ10095.1"/>
    </source>
</evidence>
<dbReference type="Proteomes" id="UP000501868">
    <property type="component" value="Chromosome"/>
</dbReference>
<dbReference type="Gene3D" id="1.25.40.10">
    <property type="entry name" value="Tetratricopeptide repeat domain"/>
    <property type="match status" value="1"/>
</dbReference>
<dbReference type="InterPro" id="IPR019734">
    <property type="entry name" value="TPR_rpt"/>
</dbReference>
<evidence type="ECO:0000256" key="1">
    <source>
        <dbReference type="PROSITE-ProRule" id="PRU00339"/>
    </source>
</evidence>
<dbReference type="PROSITE" id="PS50005">
    <property type="entry name" value="TPR"/>
    <property type="match status" value="1"/>
</dbReference>
<dbReference type="Pfam" id="PF14559">
    <property type="entry name" value="TPR_19"/>
    <property type="match status" value="1"/>
</dbReference>
<organism evidence="2 3">
    <name type="scientific">Priestia megaterium</name>
    <name type="common">Bacillus megaterium</name>
    <dbReference type="NCBI Taxonomy" id="1404"/>
    <lineage>
        <taxon>Bacteria</taxon>
        <taxon>Bacillati</taxon>
        <taxon>Bacillota</taxon>
        <taxon>Bacilli</taxon>
        <taxon>Bacillales</taxon>
        <taxon>Bacillaceae</taxon>
        <taxon>Priestia</taxon>
    </lineage>
</organism>
<proteinExistence type="predicted"/>
<name>A0A6H1P9E7_PRIMG</name>
<dbReference type="SUPFAM" id="SSF116965">
    <property type="entry name" value="Hypothetical protein MPN330"/>
    <property type="match status" value="1"/>
</dbReference>
<feature type="repeat" description="TPR" evidence="1">
    <location>
        <begin position="20"/>
        <end position="53"/>
    </location>
</feature>
<gene>
    <name evidence="2" type="ORF">HFZ78_28075</name>
</gene>
<dbReference type="EMBL" id="CP051128">
    <property type="protein sequence ID" value="QIZ10095.1"/>
    <property type="molecule type" value="Genomic_DNA"/>
</dbReference>
<keyword evidence="1" id="KW-0802">TPR repeat</keyword>
<protein>
    <submittedName>
        <fullName evidence="2">Tetratricopeptide repeat protein</fullName>
    </submittedName>
</protein>
<accession>A0A6H1P9E7</accession>
<dbReference type="AlphaFoldDB" id="A0A6H1P9E7"/>
<sequence length="349" mass="40634">MKKREPVKRIDNVIFFPGLEKRLTDKGLENLEKKKFNEAINLLEEAREHDPDNDEILIGLVLAYFEASSFQKAKALAKEMLHKGIGDYLQMVDLYLTVLIQLHEYQEIVATIEVLLEEKEIPPEKHDHFLTILQFSRRMAENRQPDPDPDTESNTYDFTPEETNVHELNLFSMDNLNEQMLLVSSLAEKNIRPYLPEIAEYLAAEAGHPFLKTILLSLLKEQEIDRELSVIKFEMEKKVIPTHLPEVREEPRLKEVKALLEARLESEDPVLFENSFRMAERNFFISYPFELQPKSTAAWAAAFHHLAEYYLGMDIKIHHLSGEYEVPVEEIEEAIAMIEVIEKISYPNI</sequence>
<dbReference type="InterPro" id="IPR011990">
    <property type="entry name" value="TPR-like_helical_dom_sf"/>
</dbReference>